<protein>
    <submittedName>
        <fullName evidence="4">FAD-binding oxidoreductase</fullName>
    </submittedName>
</protein>
<dbReference type="InterPro" id="IPR036188">
    <property type="entry name" value="FAD/NAD-bd_sf"/>
</dbReference>
<dbReference type="InterPro" id="IPR006076">
    <property type="entry name" value="FAD-dep_OxRdtase"/>
</dbReference>
<accession>A0AAW4KUP2</accession>
<dbReference type="RefSeq" id="WP_213421790.1">
    <property type="nucleotide sequence ID" value="NZ_JAHBND010001164.1"/>
</dbReference>
<reference evidence="4" key="1">
    <citation type="submission" date="2021-05" db="EMBL/GenBank/DDBJ databases">
        <authorList>
            <person name="Stine C."/>
        </authorList>
    </citation>
    <scope>NUCLEOTIDE SEQUENCE</scope>
    <source>
        <strain evidence="4">TDS0091212</strain>
    </source>
</reference>
<dbReference type="Pfam" id="PF01266">
    <property type="entry name" value="DAO"/>
    <property type="match status" value="1"/>
</dbReference>
<feature type="transmembrane region" description="Helical" evidence="2">
    <location>
        <begin position="7"/>
        <end position="24"/>
    </location>
</feature>
<dbReference type="Gene3D" id="3.50.50.60">
    <property type="entry name" value="FAD/NAD(P)-binding domain"/>
    <property type="match status" value="1"/>
</dbReference>
<evidence type="ECO:0000256" key="1">
    <source>
        <dbReference type="ARBA" id="ARBA00023002"/>
    </source>
</evidence>
<dbReference type="SUPFAM" id="SSF51971">
    <property type="entry name" value="Nucleotide-binding domain"/>
    <property type="match status" value="1"/>
</dbReference>
<dbReference type="EMBL" id="JAHBND010001164">
    <property type="protein sequence ID" value="MBS7676253.1"/>
    <property type="molecule type" value="Genomic_DNA"/>
</dbReference>
<dbReference type="GO" id="GO:0016491">
    <property type="term" value="F:oxidoreductase activity"/>
    <property type="evidence" value="ECO:0007669"/>
    <property type="project" value="UniProtKB-KW"/>
</dbReference>
<keyword evidence="1" id="KW-0560">Oxidoreductase</keyword>
<dbReference type="Proteomes" id="UP001196338">
    <property type="component" value="Unassembled WGS sequence"/>
</dbReference>
<evidence type="ECO:0000256" key="2">
    <source>
        <dbReference type="SAM" id="Phobius"/>
    </source>
</evidence>
<organism evidence="4 5">
    <name type="scientific">Vibrio cholerae</name>
    <dbReference type="NCBI Taxonomy" id="666"/>
    <lineage>
        <taxon>Bacteria</taxon>
        <taxon>Pseudomonadati</taxon>
        <taxon>Pseudomonadota</taxon>
        <taxon>Gammaproteobacteria</taxon>
        <taxon>Vibrionales</taxon>
        <taxon>Vibrionaceae</taxon>
        <taxon>Vibrio</taxon>
    </lineage>
</organism>
<name>A0AAW4KUP2_VIBCL</name>
<keyword evidence="2" id="KW-0812">Transmembrane</keyword>
<proteinExistence type="predicted"/>
<gene>
    <name evidence="4" type="ORF">KIN13_22950</name>
</gene>
<feature type="non-terminal residue" evidence="4">
    <location>
        <position position="49"/>
    </location>
</feature>
<evidence type="ECO:0000313" key="5">
    <source>
        <dbReference type="Proteomes" id="UP001196338"/>
    </source>
</evidence>
<keyword evidence="2" id="KW-1133">Transmembrane helix</keyword>
<sequence length="49" mass="4773">MVQGKRVVVIGAGIVGASLAYHLAGKGANVTVVDAGDVASGVTATSFAW</sequence>
<reference evidence="4" key="2">
    <citation type="submission" date="2023-08" db="EMBL/GenBank/DDBJ databases">
        <title>Vibrio cholerae Outbreaks in Tanzania Exemplify Founder Flush: Simultaneous Increases in Population Size and Genetic Diversity.</title>
        <authorList>
            <person name="Debes A.K."/>
            <person name="Mohammed A."/>
            <person name="Maseke I."/>
            <person name="Almeida M."/>
            <person name="Li S."/>
            <person name="Matimba H."/>
            <person name="Joachim A."/>
            <person name="Mizinduko M."/>
            <person name="Nyanga S."/>
            <person name="Kelly M."/>
            <person name="Kachwamba Y."/>
            <person name="Schaffer A.M."/>
            <person name="Nyanga A.S."/>
            <person name="Mghamba J."/>
            <person name="Mosha F.S."/>
            <person name="Sack D.A."/>
            <person name="Stine O.C."/>
        </authorList>
    </citation>
    <scope>NUCLEOTIDE SEQUENCE</scope>
    <source>
        <strain evidence="4">TDS0091212</strain>
    </source>
</reference>
<keyword evidence="2" id="KW-0472">Membrane</keyword>
<evidence type="ECO:0000313" key="4">
    <source>
        <dbReference type="EMBL" id="MBS7676253.1"/>
    </source>
</evidence>
<feature type="domain" description="FAD dependent oxidoreductase" evidence="3">
    <location>
        <begin position="6"/>
        <end position="47"/>
    </location>
</feature>
<evidence type="ECO:0000259" key="3">
    <source>
        <dbReference type="Pfam" id="PF01266"/>
    </source>
</evidence>
<dbReference type="AlphaFoldDB" id="A0AAW4KUP2"/>
<comment type="caution">
    <text evidence="4">The sequence shown here is derived from an EMBL/GenBank/DDBJ whole genome shotgun (WGS) entry which is preliminary data.</text>
</comment>